<gene>
    <name evidence="3" type="ORF">SAMN05444398_108109</name>
</gene>
<keyword evidence="3" id="KW-0436">Ligase</keyword>
<dbReference type="EMBL" id="FRBR01000008">
    <property type="protein sequence ID" value="SHL99779.1"/>
    <property type="molecule type" value="Genomic_DNA"/>
</dbReference>
<accession>A0A1M7F7V0</accession>
<proteinExistence type="predicted"/>
<dbReference type="RefSeq" id="WP_073035407.1">
    <property type="nucleotide sequence ID" value="NZ_BMLR01000009.1"/>
</dbReference>
<dbReference type="InterPro" id="IPR004143">
    <property type="entry name" value="BPL_LPL_catalytic"/>
</dbReference>
<organism evidence="3 4">
    <name type="scientific">Roseovarius pacificus</name>
    <dbReference type="NCBI Taxonomy" id="337701"/>
    <lineage>
        <taxon>Bacteria</taxon>
        <taxon>Pseudomonadati</taxon>
        <taxon>Pseudomonadota</taxon>
        <taxon>Alphaproteobacteria</taxon>
        <taxon>Rhodobacterales</taxon>
        <taxon>Roseobacteraceae</taxon>
        <taxon>Roseovarius</taxon>
    </lineage>
</organism>
<protein>
    <submittedName>
        <fullName evidence="3">Biotin-(Acetyl-CoA carboxylase) ligase</fullName>
    </submittedName>
</protein>
<dbReference type="Gene3D" id="3.30.930.10">
    <property type="entry name" value="Bira Bifunctional Protein, Domain 2"/>
    <property type="match status" value="1"/>
</dbReference>
<feature type="domain" description="DUF4444" evidence="1">
    <location>
        <begin position="192"/>
        <end position="232"/>
    </location>
</feature>
<dbReference type="Gene3D" id="2.30.30.100">
    <property type="match status" value="1"/>
</dbReference>
<dbReference type="Proteomes" id="UP000183974">
    <property type="component" value="Unassembled WGS sequence"/>
</dbReference>
<name>A0A1M7F7V0_9RHOB</name>
<dbReference type="AlphaFoldDB" id="A0A1M7F7V0"/>
<reference evidence="3 4" key="1">
    <citation type="submission" date="2016-11" db="EMBL/GenBank/DDBJ databases">
        <authorList>
            <person name="Jaros S."/>
            <person name="Januszkiewicz K."/>
            <person name="Wedrychowicz H."/>
        </authorList>
    </citation>
    <scope>NUCLEOTIDE SEQUENCE [LARGE SCALE GENOMIC DNA]</scope>
    <source>
        <strain evidence="3 4">DSM 29589</strain>
    </source>
</reference>
<dbReference type="InterPro" id="IPR045864">
    <property type="entry name" value="aa-tRNA-synth_II/BPL/LPL"/>
</dbReference>
<dbReference type="Pfam" id="PF16917">
    <property type="entry name" value="BPL_LplA_LipB_2"/>
    <property type="match status" value="1"/>
</dbReference>
<dbReference type="STRING" id="337701.SAMN05444398_108109"/>
<evidence type="ECO:0000259" key="1">
    <source>
        <dbReference type="Pfam" id="PF14563"/>
    </source>
</evidence>
<dbReference type="InterPro" id="IPR028044">
    <property type="entry name" value="DUF4444"/>
</dbReference>
<feature type="domain" description="BPL/LPL catalytic" evidence="2">
    <location>
        <begin position="6"/>
        <end position="186"/>
    </location>
</feature>
<dbReference type="GO" id="GO:0016874">
    <property type="term" value="F:ligase activity"/>
    <property type="evidence" value="ECO:0007669"/>
    <property type="project" value="UniProtKB-KW"/>
</dbReference>
<evidence type="ECO:0000313" key="4">
    <source>
        <dbReference type="Proteomes" id="UP000183974"/>
    </source>
</evidence>
<dbReference type="Pfam" id="PF14563">
    <property type="entry name" value="DUF4444"/>
    <property type="match status" value="1"/>
</dbReference>
<sequence length="235" mass="24755">MSDPAFPPLMSGHPVDAGINPFEKACAMAALGCDAGLIVYNVAANRLAAALVMAPEVPLEQAMAMLPACGIGFQNALGALGPPEVAVHLEWGGGLRINGAACGRLRTMAGTSDAQAMPGWLVVGLELPLLSAGGQPGERPDETALYEEGCADVNATALLEAWARHTLHWITRWEIDGPRPLHAEWRGLAHDMGEDITRNGQSGTFLGVDENFGMLLRDGNETKLIPLSTVLEQTA</sequence>
<evidence type="ECO:0000259" key="2">
    <source>
        <dbReference type="Pfam" id="PF16917"/>
    </source>
</evidence>
<dbReference type="OrthoDB" id="7657788at2"/>
<keyword evidence="4" id="KW-1185">Reference proteome</keyword>
<evidence type="ECO:0000313" key="3">
    <source>
        <dbReference type="EMBL" id="SHL99779.1"/>
    </source>
</evidence>